<name>A0A6A6E4D5_9PEZI</name>
<keyword evidence="3" id="KW-1185">Reference proteome</keyword>
<reference evidence="2" key="1">
    <citation type="journal article" date="2020" name="Stud. Mycol.">
        <title>101 Dothideomycetes genomes: a test case for predicting lifestyles and emergence of pathogens.</title>
        <authorList>
            <person name="Haridas S."/>
            <person name="Albert R."/>
            <person name="Binder M."/>
            <person name="Bloem J."/>
            <person name="Labutti K."/>
            <person name="Salamov A."/>
            <person name="Andreopoulos B."/>
            <person name="Baker S."/>
            <person name="Barry K."/>
            <person name="Bills G."/>
            <person name="Bluhm B."/>
            <person name="Cannon C."/>
            <person name="Castanera R."/>
            <person name="Culley D."/>
            <person name="Daum C."/>
            <person name="Ezra D."/>
            <person name="Gonzalez J."/>
            <person name="Henrissat B."/>
            <person name="Kuo A."/>
            <person name="Liang C."/>
            <person name="Lipzen A."/>
            <person name="Lutzoni F."/>
            <person name="Magnuson J."/>
            <person name="Mondo S."/>
            <person name="Nolan M."/>
            <person name="Ohm R."/>
            <person name="Pangilinan J."/>
            <person name="Park H.-J."/>
            <person name="Ramirez L."/>
            <person name="Alfaro M."/>
            <person name="Sun H."/>
            <person name="Tritt A."/>
            <person name="Yoshinaga Y."/>
            <person name="Zwiers L.-H."/>
            <person name="Turgeon B."/>
            <person name="Goodwin S."/>
            <person name="Spatafora J."/>
            <person name="Crous P."/>
            <person name="Grigoriev I."/>
        </authorList>
    </citation>
    <scope>NUCLEOTIDE SEQUENCE</scope>
    <source>
        <strain evidence="2">CBS 207.26</strain>
    </source>
</reference>
<feature type="signal peptide" evidence="1">
    <location>
        <begin position="1"/>
        <end position="22"/>
    </location>
</feature>
<evidence type="ECO:0000256" key="1">
    <source>
        <dbReference type="SAM" id="SignalP"/>
    </source>
</evidence>
<evidence type="ECO:0000313" key="2">
    <source>
        <dbReference type="EMBL" id="KAF2185378.1"/>
    </source>
</evidence>
<dbReference type="AlphaFoldDB" id="A0A6A6E4D5"/>
<sequence>MRYHVGLTAVTSLLCFPPSALAAQSECVPGGKPSARIINLCSYTVHIHSQKAGEGLDPNPFVLPKNTPYCESYRTDGARRIIVIRDPRANQGVQLSLDYFINNTPNFPGNYYGLSFVNCSPPVDNLDPSTRCPAKEGGLKVAAMDHSCPDIYCPPGRDCPNQAYYQPNDPATHICSSSSDLTLLLCSG</sequence>
<evidence type="ECO:0000313" key="3">
    <source>
        <dbReference type="Proteomes" id="UP000800200"/>
    </source>
</evidence>
<dbReference type="Pfam" id="PF04681">
    <property type="entry name" value="Bys1"/>
    <property type="match status" value="1"/>
</dbReference>
<dbReference type="EMBL" id="ML994634">
    <property type="protein sequence ID" value="KAF2185378.1"/>
    <property type="molecule type" value="Genomic_DNA"/>
</dbReference>
<dbReference type="InterPro" id="IPR006771">
    <property type="entry name" value="CetA-like"/>
</dbReference>
<organism evidence="2 3">
    <name type="scientific">Zopfia rhizophila CBS 207.26</name>
    <dbReference type="NCBI Taxonomy" id="1314779"/>
    <lineage>
        <taxon>Eukaryota</taxon>
        <taxon>Fungi</taxon>
        <taxon>Dikarya</taxon>
        <taxon>Ascomycota</taxon>
        <taxon>Pezizomycotina</taxon>
        <taxon>Dothideomycetes</taxon>
        <taxon>Dothideomycetes incertae sedis</taxon>
        <taxon>Zopfiaceae</taxon>
        <taxon>Zopfia</taxon>
    </lineage>
</organism>
<gene>
    <name evidence="2" type="ORF">K469DRAFT_750490</name>
</gene>
<proteinExistence type="predicted"/>
<dbReference type="InterPro" id="IPR037176">
    <property type="entry name" value="Osmotin/thaumatin-like_sf"/>
</dbReference>
<feature type="chain" id="PRO_5025597316" evidence="1">
    <location>
        <begin position="23"/>
        <end position="188"/>
    </location>
</feature>
<protein>
    <submittedName>
        <fullName evidence="2">Uncharacterized protein</fullName>
    </submittedName>
</protein>
<accession>A0A6A6E4D5</accession>
<dbReference type="SUPFAM" id="SSF49870">
    <property type="entry name" value="Osmotin, thaumatin-like protein"/>
    <property type="match status" value="1"/>
</dbReference>
<keyword evidence="1" id="KW-0732">Signal</keyword>
<dbReference type="Proteomes" id="UP000800200">
    <property type="component" value="Unassembled WGS sequence"/>
</dbReference>